<proteinExistence type="predicted"/>
<dbReference type="KEGG" id="sma:SAVERM_2255"/>
<keyword evidence="1" id="KW-0812">Transmembrane</keyword>
<dbReference type="Proteomes" id="UP000000428">
    <property type="component" value="Chromosome"/>
</dbReference>
<keyword evidence="3" id="KW-1185">Reference proteome</keyword>
<evidence type="ECO:0000313" key="2">
    <source>
        <dbReference type="EMBL" id="BAC69966.1"/>
    </source>
</evidence>
<name>Q82KV7_STRAW</name>
<protein>
    <submittedName>
        <fullName evidence="2">Uncharacterized protein</fullName>
    </submittedName>
</protein>
<dbReference type="AlphaFoldDB" id="Q82KV7"/>
<feature type="transmembrane region" description="Helical" evidence="1">
    <location>
        <begin position="106"/>
        <end position="131"/>
    </location>
</feature>
<feature type="transmembrane region" description="Helical" evidence="1">
    <location>
        <begin position="65"/>
        <end position="86"/>
    </location>
</feature>
<gene>
    <name evidence="2" type="ORF">SAVERM_2255</name>
</gene>
<reference evidence="2 3" key="2">
    <citation type="journal article" date="2003" name="Nat. Biotechnol.">
        <title>Complete genome sequence and comparative analysis of the industrial microorganism Streptomyces avermitilis.</title>
        <authorList>
            <person name="Ikeda H."/>
            <person name="Ishikawa J."/>
            <person name="Hanamoto A."/>
            <person name="Shinose M."/>
            <person name="Kikuchi H."/>
            <person name="Shiba T."/>
            <person name="Sakaki Y."/>
            <person name="Hattori M."/>
            <person name="Omura S."/>
        </authorList>
    </citation>
    <scope>NUCLEOTIDE SEQUENCE [LARGE SCALE GENOMIC DNA]</scope>
    <source>
        <strain evidence="3">ATCC 31267 / DSM 46492 / JCM 5070 / NBRC 14893 / NCIMB 12804 / NRRL 8165 / MA-4680</strain>
    </source>
</reference>
<dbReference type="HOGENOM" id="CLU_136817_0_0_11"/>
<organism evidence="2 3">
    <name type="scientific">Streptomyces avermitilis (strain ATCC 31267 / DSM 46492 / JCM 5070 / NBRC 14893 / NCIMB 12804 / NRRL 8165 / MA-4680)</name>
    <dbReference type="NCBI Taxonomy" id="227882"/>
    <lineage>
        <taxon>Bacteria</taxon>
        <taxon>Bacillati</taxon>
        <taxon>Actinomycetota</taxon>
        <taxon>Actinomycetes</taxon>
        <taxon>Kitasatosporales</taxon>
        <taxon>Streptomycetaceae</taxon>
        <taxon>Streptomyces</taxon>
    </lineage>
</organism>
<evidence type="ECO:0000313" key="3">
    <source>
        <dbReference type="Proteomes" id="UP000000428"/>
    </source>
</evidence>
<reference evidence="2 3" key="1">
    <citation type="journal article" date="2001" name="Proc. Natl. Acad. Sci. U.S.A.">
        <title>Genome sequence of an industrial microorganism Streptomyces avermitilis: deducing the ability of producing secondary metabolites.</title>
        <authorList>
            <person name="Omura S."/>
            <person name="Ikeda H."/>
            <person name="Ishikawa J."/>
            <person name="Hanamoto A."/>
            <person name="Takahashi C."/>
            <person name="Shinose M."/>
            <person name="Takahashi Y."/>
            <person name="Horikawa H."/>
            <person name="Nakazawa H."/>
            <person name="Osonoe T."/>
            <person name="Kikuchi H."/>
            <person name="Shiba T."/>
            <person name="Sakaki Y."/>
            <person name="Hattori M."/>
        </authorList>
    </citation>
    <scope>NUCLEOTIDE SEQUENCE [LARGE SCALE GENOMIC DNA]</scope>
    <source>
        <strain evidence="3">ATCC 31267 / DSM 46492 / JCM 5070 / NBRC 14893 / NCIMB 12804 / NRRL 8165 / MA-4680</strain>
    </source>
</reference>
<sequence>MDRPAEEPSGKRLGTARELARNLFCSRDIYLCEQHGQGGSEAVRGPDAGDDREADADDGLWGPALANLLIGLLAILPALCLCRLLTPYPQAGCDGGFACAGEAPGHTTGVTIGAVLGGAAVLGLVLVVDVLMPRQEGRRMRTWLGMTVLVPIPFVVGQAFGWIQG</sequence>
<keyword evidence="1" id="KW-1133">Transmembrane helix</keyword>
<keyword evidence="1" id="KW-0472">Membrane</keyword>
<feature type="transmembrane region" description="Helical" evidence="1">
    <location>
        <begin position="143"/>
        <end position="163"/>
    </location>
</feature>
<evidence type="ECO:0000256" key="1">
    <source>
        <dbReference type="SAM" id="Phobius"/>
    </source>
</evidence>
<accession>Q82KV7</accession>
<dbReference type="EMBL" id="BA000030">
    <property type="protein sequence ID" value="BAC69966.1"/>
    <property type="molecule type" value="Genomic_DNA"/>
</dbReference>
<reference evidence="2 3" key="3">
    <citation type="journal article" date="2014" name="J. Ind. Microbiol. Biotechnol.">
        <title>Genome mining of the Streptomyces avermitilis genome and development of genome-minimized hosts for heterologous expression of biosynthetic gene clusters.</title>
        <authorList>
            <person name="Ikeda H."/>
            <person name="Shin-ya K."/>
            <person name="Omura S."/>
        </authorList>
    </citation>
    <scope>NUCLEOTIDE SEQUENCE [LARGE SCALE GENOMIC DNA]</scope>
    <source>
        <strain evidence="3">ATCC 31267 / DSM 46492 / JCM 5070 / NBRC 14893 / NCIMB 12804 / NRRL 8165 / MA-4680</strain>
    </source>
</reference>